<dbReference type="FunFam" id="3.30.70.360:FF:000001">
    <property type="entry name" value="N-acetyldiaminopimelate deacetylase"/>
    <property type="match status" value="1"/>
</dbReference>
<dbReference type="KEGG" id="sdyn:Mal52_50320"/>
<dbReference type="Gene3D" id="3.40.630.10">
    <property type="entry name" value="Zn peptidases"/>
    <property type="match status" value="1"/>
</dbReference>
<accession>A0A517ZVK7</accession>
<evidence type="ECO:0000259" key="4">
    <source>
        <dbReference type="Pfam" id="PF07687"/>
    </source>
</evidence>
<dbReference type="InterPro" id="IPR017439">
    <property type="entry name" value="Amidohydrolase"/>
</dbReference>
<evidence type="ECO:0000256" key="2">
    <source>
        <dbReference type="PIRSR" id="PIRSR005962-1"/>
    </source>
</evidence>
<organism evidence="5 6">
    <name type="scientific">Symmachiella dynata</name>
    <dbReference type="NCBI Taxonomy" id="2527995"/>
    <lineage>
        <taxon>Bacteria</taxon>
        <taxon>Pseudomonadati</taxon>
        <taxon>Planctomycetota</taxon>
        <taxon>Planctomycetia</taxon>
        <taxon>Planctomycetales</taxon>
        <taxon>Planctomycetaceae</taxon>
        <taxon>Symmachiella</taxon>
    </lineage>
</organism>
<dbReference type="PIRSF" id="PIRSF005962">
    <property type="entry name" value="Pept_M20D_amidohydro"/>
    <property type="match status" value="1"/>
</dbReference>
<evidence type="ECO:0000256" key="3">
    <source>
        <dbReference type="SAM" id="SignalP"/>
    </source>
</evidence>
<protein>
    <submittedName>
        <fullName evidence="5">Putative hydrolase YxeP</fullName>
        <ecNumber evidence="5">3.-.-.-</ecNumber>
    </submittedName>
</protein>
<dbReference type="InterPro" id="IPR002933">
    <property type="entry name" value="Peptidase_M20"/>
</dbReference>
<proteinExistence type="predicted"/>
<dbReference type="RefSeq" id="WP_145379015.1">
    <property type="nucleotide sequence ID" value="NZ_CP036276.1"/>
</dbReference>
<dbReference type="EMBL" id="CP036276">
    <property type="protein sequence ID" value="QDU46511.1"/>
    <property type="molecule type" value="Genomic_DNA"/>
</dbReference>
<dbReference type="GO" id="GO:0046872">
    <property type="term" value="F:metal ion binding"/>
    <property type="evidence" value="ECO:0007669"/>
    <property type="project" value="UniProtKB-KW"/>
</dbReference>
<feature type="binding site" evidence="2">
    <location>
        <position position="405"/>
    </location>
    <ligand>
        <name>Mn(2+)</name>
        <dbReference type="ChEBI" id="CHEBI:29035"/>
        <label>2</label>
    </ligand>
</feature>
<dbReference type="InterPro" id="IPR036264">
    <property type="entry name" value="Bact_exopeptidase_dim_dom"/>
</dbReference>
<dbReference type="AlphaFoldDB" id="A0A517ZVK7"/>
<dbReference type="SUPFAM" id="SSF55031">
    <property type="entry name" value="Bacterial exopeptidase dimerisation domain"/>
    <property type="match status" value="1"/>
</dbReference>
<feature type="binding site" evidence="2">
    <location>
        <position position="133"/>
    </location>
    <ligand>
        <name>Mn(2+)</name>
        <dbReference type="ChEBI" id="CHEBI:29035"/>
        <label>2</label>
    </ligand>
</feature>
<dbReference type="Gene3D" id="3.30.70.360">
    <property type="match status" value="1"/>
</dbReference>
<dbReference type="InterPro" id="IPR011650">
    <property type="entry name" value="Peptidase_M20_dimer"/>
</dbReference>
<keyword evidence="1 5" id="KW-0378">Hydrolase</keyword>
<feature type="chain" id="PRO_5022026903" evidence="3">
    <location>
        <begin position="25"/>
        <end position="438"/>
    </location>
</feature>
<dbReference type="EC" id="3.-.-.-" evidence="5"/>
<dbReference type="Pfam" id="PF01546">
    <property type="entry name" value="Peptidase_M20"/>
    <property type="match status" value="1"/>
</dbReference>
<feature type="binding site" evidence="2">
    <location>
        <position position="196"/>
    </location>
    <ligand>
        <name>Mn(2+)</name>
        <dbReference type="ChEBI" id="CHEBI:29035"/>
        <label>2</label>
    </ligand>
</feature>
<evidence type="ECO:0000313" key="6">
    <source>
        <dbReference type="Proteomes" id="UP000319383"/>
    </source>
</evidence>
<reference evidence="5 6" key="1">
    <citation type="submission" date="2019-02" db="EMBL/GenBank/DDBJ databases">
        <title>Deep-cultivation of Planctomycetes and their phenomic and genomic characterization uncovers novel biology.</title>
        <authorList>
            <person name="Wiegand S."/>
            <person name="Jogler M."/>
            <person name="Boedeker C."/>
            <person name="Pinto D."/>
            <person name="Vollmers J."/>
            <person name="Rivas-Marin E."/>
            <person name="Kohn T."/>
            <person name="Peeters S.H."/>
            <person name="Heuer A."/>
            <person name="Rast P."/>
            <person name="Oberbeckmann S."/>
            <person name="Bunk B."/>
            <person name="Jeske O."/>
            <person name="Meyerdierks A."/>
            <person name="Storesund J.E."/>
            <person name="Kallscheuer N."/>
            <person name="Luecker S."/>
            <person name="Lage O.M."/>
            <person name="Pohl T."/>
            <person name="Merkel B.J."/>
            <person name="Hornburger P."/>
            <person name="Mueller R.-W."/>
            <person name="Bruemmer F."/>
            <person name="Labrenz M."/>
            <person name="Spormann A.M."/>
            <person name="Op den Camp H."/>
            <person name="Overmann J."/>
            <person name="Amann R."/>
            <person name="Jetten M.S.M."/>
            <person name="Mascher T."/>
            <person name="Medema M.H."/>
            <person name="Devos D.P."/>
            <person name="Kaster A.-K."/>
            <person name="Ovreas L."/>
            <person name="Rohde M."/>
            <person name="Galperin M.Y."/>
            <person name="Jogler C."/>
        </authorList>
    </citation>
    <scope>NUCLEOTIDE SEQUENCE [LARGE SCALE GENOMIC DNA]</scope>
    <source>
        <strain evidence="5 6">Mal52</strain>
    </source>
</reference>
<dbReference type="GO" id="GO:0019877">
    <property type="term" value="P:diaminopimelate biosynthetic process"/>
    <property type="evidence" value="ECO:0007669"/>
    <property type="project" value="UniProtKB-ARBA"/>
</dbReference>
<evidence type="ECO:0000256" key="1">
    <source>
        <dbReference type="ARBA" id="ARBA00022801"/>
    </source>
</evidence>
<keyword evidence="2" id="KW-0479">Metal-binding</keyword>
<feature type="signal peptide" evidence="3">
    <location>
        <begin position="1"/>
        <end position="24"/>
    </location>
</feature>
<dbReference type="PANTHER" id="PTHR11014:SF63">
    <property type="entry name" value="METALLOPEPTIDASE, PUTATIVE (AFU_ORTHOLOGUE AFUA_6G09600)-RELATED"/>
    <property type="match status" value="1"/>
</dbReference>
<sequence precursor="true">MFKRMIMAVLLLTVAVTTASTANAEDVKTWTDAHVDELVALYKQFHAHPELSFEEQETAAKLAQELKALGAEVETGVGGHGIVAILKNGKGPTVMLRADLDGLPVTEATELPYASKVKTTNENGEQVGVMHACGHDIHITNFIGVARYMAAHRDQWQGTLVMIGQPAEEKGAGAKAMLDDGLFKHFPRPDYAMALHVDSFLETGKVGYRAGFSLANVDSCDITVRGRGGHGSYPQGTIDPIVLAAYLIVDLQTIVSREIAPLEPAVITVGSIHGGTKHNIIPDSCHLQLTIRSYSETVRAHLKEAIIRKTQAVAKSFRAPEPVIKYDMGTPSLFNNERLVDRIVPVFQQALGAENVLESARSMGGEDFSRYGRAGIPIMMFRLGSIDPARMAEAKSAGRPLPSLHSAQYYPEPKETLRTGVTAMTSALLELLKQPKTP</sequence>
<dbReference type="NCBIfam" id="TIGR01891">
    <property type="entry name" value="amidohydrolases"/>
    <property type="match status" value="1"/>
</dbReference>
<keyword evidence="2" id="KW-0464">Manganese</keyword>
<dbReference type="Proteomes" id="UP000319383">
    <property type="component" value="Chromosome"/>
</dbReference>
<dbReference type="Pfam" id="PF07687">
    <property type="entry name" value="M20_dimer"/>
    <property type="match status" value="1"/>
</dbReference>
<feature type="domain" description="Peptidase M20 dimerisation" evidence="4">
    <location>
        <begin position="216"/>
        <end position="313"/>
    </location>
</feature>
<keyword evidence="3" id="KW-0732">Signal</keyword>
<comment type="cofactor">
    <cofactor evidence="2">
        <name>Mn(2+)</name>
        <dbReference type="ChEBI" id="CHEBI:29035"/>
    </cofactor>
    <text evidence="2">The Mn(2+) ion enhances activity.</text>
</comment>
<dbReference type="SUPFAM" id="SSF53187">
    <property type="entry name" value="Zn-dependent exopeptidases"/>
    <property type="match status" value="1"/>
</dbReference>
<name>A0A517ZVK7_9PLAN</name>
<keyword evidence="6" id="KW-1185">Reference proteome</keyword>
<feature type="binding site" evidence="2">
    <location>
        <position position="169"/>
    </location>
    <ligand>
        <name>Mn(2+)</name>
        <dbReference type="ChEBI" id="CHEBI:29035"/>
        <label>2</label>
    </ligand>
</feature>
<dbReference type="PANTHER" id="PTHR11014">
    <property type="entry name" value="PEPTIDASE M20 FAMILY MEMBER"/>
    <property type="match status" value="1"/>
</dbReference>
<feature type="binding site" evidence="2">
    <location>
        <position position="135"/>
    </location>
    <ligand>
        <name>Mn(2+)</name>
        <dbReference type="ChEBI" id="CHEBI:29035"/>
        <label>2</label>
    </ligand>
</feature>
<gene>
    <name evidence="5" type="primary">yxeP_1</name>
    <name evidence="5" type="ORF">Mal52_50320</name>
</gene>
<evidence type="ECO:0000313" key="5">
    <source>
        <dbReference type="EMBL" id="QDU46511.1"/>
    </source>
</evidence>
<dbReference type="GO" id="GO:0050118">
    <property type="term" value="F:N-acetyldiaminopimelate deacetylase activity"/>
    <property type="evidence" value="ECO:0007669"/>
    <property type="project" value="UniProtKB-ARBA"/>
</dbReference>